<dbReference type="EMBL" id="KB706148">
    <property type="protein sequence ID" value="EMR68953.1"/>
    <property type="molecule type" value="Genomic_DNA"/>
</dbReference>
<proteinExistence type="predicted"/>
<evidence type="ECO:0000313" key="4">
    <source>
        <dbReference type="Proteomes" id="UP000012174"/>
    </source>
</evidence>
<dbReference type="PROSITE" id="PS50181">
    <property type="entry name" value="FBOX"/>
    <property type="match status" value="1"/>
</dbReference>
<dbReference type="SMART" id="SM00256">
    <property type="entry name" value="FBOX"/>
    <property type="match status" value="1"/>
</dbReference>
<feature type="region of interest" description="Disordered" evidence="1">
    <location>
        <begin position="487"/>
        <end position="507"/>
    </location>
</feature>
<feature type="region of interest" description="Disordered" evidence="1">
    <location>
        <begin position="345"/>
        <end position="368"/>
    </location>
</feature>
<reference evidence="4" key="1">
    <citation type="journal article" date="2013" name="Genome Announc.">
        <title>Draft genome sequence of the grapevine dieback fungus Eutypa lata UCR-EL1.</title>
        <authorList>
            <person name="Blanco-Ulate B."/>
            <person name="Rolshausen P.E."/>
            <person name="Cantu D."/>
        </authorList>
    </citation>
    <scope>NUCLEOTIDE SEQUENCE [LARGE SCALE GENOMIC DNA]</scope>
    <source>
        <strain evidence="4">UCR-EL1</strain>
    </source>
</reference>
<feature type="domain" description="F-box" evidence="2">
    <location>
        <begin position="14"/>
        <end position="59"/>
    </location>
</feature>
<feature type="region of interest" description="Disordered" evidence="1">
    <location>
        <begin position="730"/>
        <end position="757"/>
    </location>
</feature>
<evidence type="ECO:0000256" key="1">
    <source>
        <dbReference type="SAM" id="MobiDB-lite"/>
    </source>
</evidence>
<dbReference type="AlphaFoldDB" id="M7SWN2"/>
<name>M7SWN2_EUTLA</name>
<dbReference type="Proteomes" id="UP000012174">
    <property type="component" value="Unassembled WGS sequence"/>
</dbReference>
<evidence type="ECO:0000259" key="2">
    <source>
        <dbReference type="PROSITE" id="PS50181"/>
    </source>
</evidence>
<keyword evidence="4" id="KW-1185">Reference proteome</keyword>
<feature type="compositionally biased region" description="Polar residues" evidence="1">
    <location>
        <begin position="349"/>
        <end position="361"/>
    </location>
</feature>
<dbReference type="OMA" id="LYRNFHI"/>
<sequence length="793" mass="88971">MGSEIKSPAVEPKKHGFLDLPEEIQKEIFSHCSQSDWISLCLVSSHFRDLAADQLYRNFHIVFPDEDDETFDSPIDGLAGGLDTFVTSEYNYAKHLRDLSLDTLSSGPKAEQAYKSYLFNVSCGKFMNTLLLLTLRKAKSTSAPKPSSEGNSKKPALGKEPTTLAGFERLETIAILDIDNLNIVSEIRSCLRNSSSTLRKLKLSFSDSLASQARRPNLELDPEDSDQEDDFQIVPVPPAQYNDGSGPAKIFRAQEERKLQESVLGHIFEVEPWIIKESEPTVEEPSKDEKEQTAKDAGQTFIDSVDKASRAMLANLEGSSEFDIMSQEEVMEQIVTAAKRYVEAKETPAQESTSIGTTKTTPVAADNAIPGDVQQEDLEEQKEPPPSGNPYNAGFALFGTPTHAEDADTKPEDIDVAAPEEQLGIYGQDESNAETHLDDVVDTKPPVDYHKEIQPWTAASPNGGGRMGEMIDNLVTLNLNKKKVKHETNTGAEIDDTQAEAKPPLDDKEELHRQITDYARGPQAPIWALMIKENKLQPLPLQQIFTDNVCPYFLQLVSQLQRVEDILMLERGPKSKPESFAPKTRITIGQIRRMILKKHMETLKILMIKNESNSSWDLDEKTMHLVCKRGKVLKELAVAVGIRAMHTFLQHVPSLTNLFALHFVSFRSDDTCVSVMRELQRFIVDTLWQYPELKLEWIAMGDDGRAQHIMRRSDSTKKVKKDKDSWKAPPIDANGHLNESGYPVFPTNGWEPDSESEEDEDESAFNLVLAENIAFYDIWGVHIFRKEIVSGRL</sequence>
<accession>M7SWN2</accession>
<dbReference type="HOGENOM" id="CLU_008260_0_0_1"/>
<dbReference type="KEGG" id="ela:UCREL1_4031"/>
<dbReference type="InterPro" id="IPR001810">
    <property type="entry name" value="F-box_dom"/>
</dbReference>
<dbReference type="eggNOG" id="ENOG502SKJD">
    <property type="taxonomic scope" value="Eukaryota"/>
</dbReference>
<dbReference type="Gene3D" id="1.20.1280.50">
    <property type="match status" value="1"/>
</dbReference>
<protein>
    <submittedName>
        <fullName evidence="3">Putative f-box domain-containing protein</fullName>
    </submittedName>
</protein>
<dbReference type="SUPFAM" id="SSF81383">
    <property type="entry name" value="F-box domain"/>
    <property type="match status" value="1"/>
</dbReference>
<dbReference type="OrthoDB" id="4200124at2759"/>
<evidence type="ECO:0000313" key="3">
    <source>
        <dbReference type="EMBL" id="EMR68953.1"/>
    </source>
</evidence>
<dbReference type="InterPro" id="IPR036047">
    <property type="entry name" value="F-box-like_dom_sf"/>
</dbReference>
<dbReference type="Pfam" id="PF12937">
    <property type="entry name" value="F-box-like"/>
    <property type="match status" value="1"/>
</dbReference>
<gene>
    <name evidence="3" type="ORF">UCREL1_4031</name>
</gene>
<organism evidence="3 4">
    <name type="scientific">Eutypa lata (strain UCR-EL1)</name>
    <name type="common">Grapevine dieback disease fungus</name>
    <name type="synonym">Eutypa armeniacae</name>
    <dbReference type="NCBI Taxonomy" id="1287681"/>
    <lineage>
        <taxon>Eukaryota</taxon>
        <taxon>Fungi</taxon>
        <taxon>Dikarya</taxon>
        <taxon>Ascomycota</taxon>
        <taxon>Pezizomycotina</taxon>
        <taxon>Sordariomycetes</taxon>
        <taxon>Xylariomycetidae</taxon>
        <taxon>Xylariales</taxon>
        <taxon>Diatrypaceae</taxon>
        <taxon>Eutypa</taxon>
    </lineage>
</organism>